<feature type="compositionally biased region" description="Polar residues" evidence="3">
    <location>
        <begin position="1"/>
        <end position="13"/>
    </location>
</feature>
<feature type="region of interest" description="Disordered" evidence="3">
    <location>
        <begin position="253"/>
        <end position="378"/>
    </location>
</feature>
<evidence type="ECO:0000256" key="1">
    <source>
        <dbReference type="ARBA" id="ARBA00022679"/>
    </source>
</evidence>
<dbReference type="SUPFAM" id="SSF55729">
    <property type="entry name" value="Acyl-CoA N-acyltransferases (Nat)"/>
    <property type="match status" value="1"/>
</dbReference>
<reference evidence="5 6" key="1">
    <citation type="journal article" date="2016" name="Genome Biol. Evol.">
        <title>Divergent and convergent evolution of fungal pathogenicity.</title>
        <authorList>
            <person name="Shang Y."/>
            <person name="Xiao G."/>
            <person name="Zheng P."/>
            <person name="Cen K."/>
            <person name="Zhan S."/>
            <person name="Wang C."/>
        </authorList>
    </citation>
    <scope>NUCLEOTIDE SEQUENCE [LARGE SCALE GENOMIC DNA]</scope>
    <source>
        <strain evidence="5 6">RCEF 2490</strain>
    </source>
</reference>
<dbReference type="Gene3D" id="3.40.630.30">
    <property type="match status" value="1"/>
</dbReference>
<dbReference type="PANTHER" id="PTHR42919">
    <property type="entry name" value="N-ALPHA-ACETYLTRANSFERASE"/>
    <property type="match status" value="1"/>
</dbReference>
<protein>
    <submittedName>
        <fullName evidence="5">GCN5-related N acetyltransferase</fullName>
    </submittedName>
</protein>
<dbReference type="OrthoDB" id="47374at2759"/>
<evidence type="ECO:0000313" key="6">
    <source>
        <dbReference type="Proteomes" id="UP000078544"/>
    </source>
</evidence>
<evidence type="ECO:0000256" key="2">
    <source>
        <dbReference type="ARBA" id="ARBA00023315"/>
    </source>
</evidence>
<comment type="caution">
    <text evidence="5">The sequence shown here is derived from an EMBL/GenBank/DDBJ whole genome shotgun (WGS) entry which is preliminary data.</text>
</comment>
<dbReference type="AlphaFoldDB" id="A0A167WKE1"/>
<dbReference type="STRING" id="1081109.A0A167WKE1"/>
<evidence type="ECO:0000313" key="5">
    <source>
        <dbReference type="EMBL" id="KZZ88965.1"/>
    </source>
</evidence>
<proteinExistence type="predicted"/>
<feature type="compositionally biased region" description="Low complexity" evidence="3">
    <location>
        <begin position="16"/>
        <end position="32"/>
    </location>
</feature>
<keyword evidence="2" id="KW-0012">Acyltransferase</keyword>
<dbReference type="PANTHER" id="PTHR42919:SF8">
    <property type="entry name" value="N-ALPHA-ACETYLTRANSFERASE 50"/>
    <property type="match status" value="1"/>
</dbReference>
<dbReference type="InterPro" id="IPR000182">
    <property type="entry name" value="GNAT_dom"/>
</dbReference>
<evidence type="ECO:0000259" key="4">
    <source>
        <dbReference type="PROSITE" id="PS51186"/>
    </source>
</evidence>
<dbReference type="Proteomes" id="UP000078544">
    <property type="component" value="Unassembled WGS sequence"/>
</dbReference>
<feature type="compositionally biased region" description="Low complexity" evidence="3">
    <location>
        <begin position="337"/>
        <end position="362"/>
    </location>
</feature>
<feature type="domain" description="N-acetyltransferase" evidence="4">
    <location>
        <begin position="57"/>
        <end position="228"/>
    </location>
</feature>
<dbReference type="EMBL" id="AZGY01000027">
    <property type="protein sequence ID" value="KZZ88965.1"/>
    <property type="molecule type" value="Genomic_DNA"/>
</dbReference>
<organism evidence="5 6">
    <name type="scientific">Moelleriella libera RCEF 2490</name>
    <dbReference type="NCBI Taxonomy" id="1081109"/>
    <lineage>
        <taxon>Eukaryota</taxon>
        <taxon>Fungi</taxon>
        <taxon>Dikarya</taxon>
        <taxon>Ascomycota</taxon>
        <taxon>Pezizomycotina</taxon>
        <taxon>Sordariomycetes</taxon>
        <taxon>Hypocreomycetidae</taxon>
        <taxon>Hypocreales</taxon>
        <taxon>Clavicipitaceae</taxon>
        <taxon>Moelleriella</taxon>
    </lineage>
</organism>
<dbReference type="GO" id="GO:0016747">
    <property type="term" value="F:acyltransferase activity, transferring groups other than amino-acyl groups"/>
    <property type="evidence" value="ECO:0007669"/>
    <property type="project" value="InterPro"/>
</dbReference>
<keyword evidence="1 5" id="KW-0808">Transferase</keyword>
<gene>
    <name evidence="5" type="ORF">AAL_07908</name>
</gene>
<dbReference type="InterPro" id="IPR051556">
    <property type="entry name" value="N-term/lysine_N-AcTrnsfr"/>
</dbReference>
<name>A0A167WKE1_9HYPO</name>
<accession>A0A167WKE1</accession>
<evidence type="ECO:0000256" key="3">
    <source>
        <dbReference type="SAM" id="MobiDB-lite"/>
    </source>
</evidence>
<dbReference type="PROSITE" id="PS51186">
    <property type="entry name" value="GNAT"/>
    <property type="match status" value="1"/>
</dbReference>
<feature type="region of interest" description="Disordered" evidence="3">
    <location>
        <begin position="1"/>
        <end position="32"/>
    </location>
</feature>
<keyword evidence="6" id="KW-1185">Reference proteome</keyword>
<dbReference type="GO" id="GO:0031415">
    <property type="term" value="C:NatA complex"/>
    <property type="evidence" value="ECO:0007669"/>
    <property type="project" value="TreeGrafter"/>
</dbReference>
<sequence>MSLLPTQQRSIRSFFTPKSTSPPSSSTTATTTVTKALPLPAAAATVGPPSAKIPKEACVRIVTPSDVIPLRRINSLLLPVRYSDNFYDGAVENPFCRVVEYTHAADDGDDDAPKVVGGMVCCADSEHATIYIRSLCLLAPYRSMGLATAALEAVALEAQQINKRNTSSSSSSSSSSPFTSLTAHVWTENDEALRWYEARGFTRDPVPVQGYYFKLRPDTAWLMTRRLDSSSSSSSSSSKSKDININISAASRTYQEGQETKHQAASNGGGGGSGGDEKSSPAIKPSPTAAVINLHLQPPPSSSRPAPTTGQSYQNQRPDREWNDLPPEMAPPMMRKTTGSDSAGSSRSSSMAPTTTTTTTTTARRKKDRSYPAAAFGQ</sequence>
<dbReference type="GO" id="GO:0007064">
    <property type="term" value="P:mitotic sister chromatid cohesion"/>
    <property type="evidence" value="ECO:0007669"/>
    <property type="project" value="TreeGrafter"/>
</dbReference>
<dbReference type="InterPro" id="IPR016181">
    <property type="entry name" value="Acyl_CoA_acyltransferase"/>
</dbReference>